<reference evidence="2 3" key="1">
    <citation type="submission" date="2019-06" db="EMBL/GenBank/DDBJ databases">
        <authorList>
            <person name="Rodrigo-Torres L."/>
            <person name="Arahal R. D."/>
            <person name="Lucena T."/>
        </authorList>
    </citation>
    <scope>NUCLEOTIDE SEQUENCE [LARGE SCALE GENOMIC DNA]</scope>
    <source>
        <strain evidence="2 3">INIA P508</strain>
    </source>
</reference>
<organism evidence="2 3">
    <name type="scientific">Limosilactobacillus mucosae</name>
    <name type="common">Lactobacillus mucosae</name>
    <dbReference type="NCBI Taxonomy" id="97478"/>
    <lineage>
        <taxon>Bacteria</taxon>
        <taxon>Bacillati</taxon>
        <taxon>Bacillota</taxon>
        <taxon>Bacilli</taxon>
        <taxon>Lactobacillales</taxon>
        <taxon>Lactobacillaceae</taxon>
        <taxon>Limosilactobacillus</taxon>
    </lineage>
</organism>
<accession>A0A508YL24</accession>
<gene>
    <name evidence="2" type="ORF">LMUP508_00145</name>
</gene>
<evidence type="ECO:0000313" key="2">
    <source>
        <dbReference type="EMBL" id="VTZ88036.1"/>
    </source>
</evidence>
<dbReference type="RefSeq" id="WP_185910555.1">
    <property type="nucleotide sequence ID" value="NZ_CABFNH010000001.1"/>
</dbReference>
<dbReference type="AlphaFoldDB" id="A0A508YL24"/>
<protein>
    <submittedName>
        <fullName evidence="2">Uncharacterized protein</fullName>
    </submittedName>
</protein>
<dbReference type="Proteomes" id="UP000365705">
    <property type="component" value="Unassembled WGS sequence"/>
</dbReference>
<dbReference type="EMBL" id="CABFNH010000001">
    <property type="protein sequence ID" value="VTZ88036.1"/>
    <property type="molecule type" value="Genomic_DNA"/>
</dbReference>
<keyword evidence="1" id="KW-0732">Signal</keyword>
<evidence type="ECO:0000313" key="3">
    <source>
        <dbReference type="Proteomes" id="UP000365705"/>
    </source>
</evidence>
<sequence length="47" mass="5255">MQLFRGLIVIAMLSSNLTAANTSQNLTHQISQQYVNVINKNNEALDH</sequence>
<evidence type="ECO:0000256" key="1">
    <source>
        <dbReference type="SAM" id="SignalP"/>
    </source>
</evidence>
<proteinExistence type="predicted"/>
<name>A0A508YL24_LIMMU</name>
<feature type="chain" id="PRO_5038568718" evidence="1">
    <location>
        <begin position="20"/>
        <end position="47"/>
    </location>
</feature>
<feature type="signal peptide" evidence="1">
    <location>
        <begin position="1"/>
        <end position="19"/>
    </location>
</feature>